<protein>
    <submittedName>
        <fullName evidence="1">Uncharacterized protein</fullName>
    </submittedName>
</protein>
<accession>A0A0A9CNF0</accession>
<dbReference type="EMBL" id="GBRH01221922">
    <property type="protein sequence ID" value="JAD75973.1"/>
    <property type="molecule type" value="Transcribed_RNA"/>
</dbReference>
<reference evidence="1" key="2">
    <citation type="journal article" date="2015" name="Data Brief">
        <title>Shoot transcriptome of the giant reed, Arundo donax.</title>
        <authorList>
            <person name="Barrero R.A."/>
            <person name="Guerrero F.D."/>
            <person name="Moolhuijzen P."/>
            <person name="Goolsby J.A."/>
            <person name="Tidwell J."/>
            <person name="Bellgard S.E."/>
            <person name="Bellgard M.I."/>
        </authorList>
    </citation>
    <scope>NUCLEOTIDE SEQUENCE</scope>
    <source>
        <tissue evidence="1">Shoot tissue taken approximately 20 cm above the soil surface</tissue>
    </source>
</reference>
<dbReference type="AlphaFoldDB" id="A0A0A9CNF0"/>
<reference evidence="1" key="1">
    <citation type="submission" date="2014-09" db="EMBL/GenBank/DDBJ databases">
        <authorList>
            <person name="Magalhaes I.L.F."/>
            <person name="Oliveira U."/>
            <person name="Santos F.R."/>
            <person name="Vidigal T.H.D.A."/>
            <person name="Brescovit A.D."/>
            <person name="Santos A.J."/>
        </authorList>
    </citation>
    <scope>NUCLEOTIDE SEQUENCE</scope>
    <source>
        <tissue evidence="1">Shoot tissue taken approximately 20 cm above the soil surface</tissue>
    </source>
</reference>
<evidence type="ECO:0000313" key="1">
    <source>
        <dbReference type="EMBL" id="JAD75973.1"/>
    </source>
</evidence>
<proteinExistence type="predicted"/>
<organism evidence="1">
    <name type="scientific">Arundo donax</name>
    <name type="common">Giant reed</name>
    <name type="synonym">Donax arundinaceus</name>
    <dbReference type="NCBI Taxonomy" id="35708"/>
    <lineage>
        <taxon>Eukaryota</taxon>
        <taxon>Viridiplantae</taxon>
        <taxon>Streptophyta</taxon>
        <taxon>Embryophyta</taxon>
        <taxon>Tracheophyta</taxon>
        <taxon>Spermatophyta</taxon>
        <taxon>Magnoliopsida</taxon>
        <taxon>Liliopsida</taxon>
        <taxon>Poales</taxon>
        <taxon>Poaceae</taxon>
        <taxon>PACMAD clade</taxon>
        <taxon>Arundinoideae</taxon>
        <taxon>Arundineae</taxon>
        <taxon>Arundo</taxon>
    </lineage>
</organism>
<sequence length="66" mass="7573">MLYSVSKHLEAKLGVVGVVLLHLRAQPGAVSFFELYGYVEMVQRHKWLYSCSKCIRCQAQMVSRLN</sequence>
<name>A0A0A9CNF0_ARUDO</name>